<evidence type="ECO:0000313" key="2">
    <source>
        <dbReference type="Proteomes" id="UP000560658"/>
    </source>
</evidence>
<reference evidence="1" key="1">
    <citation type="submission" date="2020-08" db="EMBL/GenBank/DDBJ databases">
        <title>Genomic Encyclopedia of Type Strains, Phase IV (KMG-IV): sequencing the most valuable type-strain genomes for metagenomic binning, comparative biology and taxonomic classification.</title>
        <authorList>
            <person name="Goeker M."/>
        </authorList>
    </citation>
    <scope>NUCLEOTIDE SEQUENCE [LARGE SCALE GENOMIC DNA]</scope>
    <source>
        <strain evidence="1">DSM 105720</strain>
    </source>
</reference>
<accession>A0A840CWC3</accession>
<dbReference type="EMBL" id="JACIER010000008">
    <property type="protein sequence ID" value="MBB4044387.1"/>
    <property type="molecule type" value="Genomic_DNA"/>
</dbReference>
<dbReference type="Proteomes" id="UP000560658">
    <property type="component" value="Unassembled WGS sequence"/>
</dbReference>
<protein>
    <submittedName>
        <fullName evidence="1">Uncharacterized protein</fullName>
    </submittedName>
</protein>
<evidence type="ECO:0000313" key="1">
    <source>
        <dbReference type="EMBL" id="MBB4044387.1"/>
    </source>
</evidence>
<organism evidence="1 2">
    <name type="scientific">Bacteroides reticulotermitis</name>
    <dbReference type="NCBI Taxonomy" id="1133319"/>
    <lineage>
        <taxon>Bacteria</taxon>
        <taxon>Pseudomonadati</taxon>
        <taxon>Bacteroidota</taxon>
        <taxon>Bacteroidia</taxon>
        <taxon>Bacteroidales</taxon>
        <taxon>Bacteroidaceae</taxon>
        <taxon>Bacteroides</taxon>
    </lineage>
</organism>
<name>A0A840CWC3_9BACE</name>
<dbReference type="AlphaFoldDB" id="A0A840CWC3"/>
<gene>
    <name evidence="1" type="ORF">GGR06_002181</name>
</gene>
<sequence>MMGASSNRCTHSFLYNIQQEHSMGQRNPKEALHAYKKTALERERNTASNRKCLNLTSFVQKMIIFAHLNKIIRNILIRLWHCNVVL</sequence>
<comment type="caution">
    <text evidence="1">The sequence shown here is derived from an EMBL/GenBank/DDBJ whole genome shotgun (WGS) entry which is preliminary data.</text>
</comment>
<keyword evidence="2" id="KW-1185">Reference proteome</keyword>
<proteinExistence type="predicted"/>